<dbReference type="Proteomes" id="UP000006753">
    <property type="component" value="Unassembled WGS sequence"/>
</dbReference>
<reference evidence="2 3" key="1">
    <citation type="journal article" date="2012" name="BMC Genomics">
        <title>Sequencing the genome of Marssonina brunnea reveals fungus-poplar co-evolution.</title>
        <authorList>
            <person name="Zhu S."/>
            <person name="Cao Y.-Z."/>
            <person name="Jiang C."/>
            <person name="Tan B.-Y."/>
            <person name="Wang Z."/>
            <person name="Feng S."/>
            <person name="Zhang L."/>
            <person name="Su X.-H."/>
            <person name="Brejova B."/>
            <person name="Vinar T."/>
            <person name="Xu M."/>
            <person name="Wang M.-X."/>
            <person name="Zhang S.-G."/>
            <person name="Huang M.-R."/>
            <person name="Wu R."/>
            <person name="Zhou Y."/>
        </authorList>
    </citation>
    <scope>NUCLEOTIDE SEQUENCE [LARGE SCALE GENOMIC DNA]</scope>
    <source>
        <strain evidence="2 3">MB_m1</strain>
    </source>
</reference>
<gene>
    <name evidence="2" type="ORF">MBM_09301</name>
</gene>
<dbReference type="HOGENOM" id="CLU_068279_4_1_1"/>
<dbReference type="SUPFAM" id="SSF54695">
    <property type="entry name" value="POZ domain"/>
    <property type="match status" value="1"/>
</dbReference>
<dbReference type="Pfam" id="PF00651">
    <property type="entry name" value="BTB"/>
    <property type="match status" value="1"/>
</dbReference>
<dbReference type="EMBL" id="JH921456">
    <property type="protein sequence ID" value="EKD12545.1"/>
    <property type="molecule type" value="Genomic_DNA"/>
</dbReference>
<dbReference type="STRING" id="1072389.K1W6E6"/>
<dbReference type="Gene3D" id="3.30.710.10">
    <property type="entry name" value="Potassium Channel Kv1.1, Chain A"/>
    <property type="match status" value="1"/>
</dbReference>
<organism evidence="2 3">
    <name type="scientific">Marssonina brunnea f. sp. multigermtubi (strain MB_m1)</name>
    <name type="common">Marssonina leaf spot fungus</name>
    <dbReference type="NCBI Taxonomy" id="1072389"/>
    <lineage>
        <taxon>Eukaryota</taxon>
        <taxon>Fungi</taxon>
        <taxon>Dikarya</taxon>
        <taxon>Ascomycota</taxon>
        <taxon>Pezizomycotina</taxon>
        <taxon>Leotiomycetes</taxon>
        <taxon>Helotiales</taxon>
        <taxon>Drepanopezizaceae</taxon>
        <taxon>Drepanopeziza</taxon>
    </lineage>
</organism>
<dbReference type="InParanoid" id="K1W6E6"/>
<dbReference type="PROSITE" id="PS50097">
    <property type="entry name" value="BTB"/>
    <property type="match status" value="1"/>
</dbReference>
<protein>
    <submittedName>
        <fullName evidence="2">BTB/POZ domain containing protein</fullName>
    </submittedName>
</protein>
<accession>K1W6E6</accession>
<evidence type="ECO:0000313" key="2">
    <source>
        <dbReference type="EMBL" id="EKD12545.1"/>
    </source>
</evidence>
<dbReference type="OrthoDB" id="1022638at2759"/>
<dbReference type="AlphaFoldDB" id="K1W6E6"/>
<dbReference type="PANTHER" id="PTHR47843">
    <property type="entry name" value="BTB DOMAIN-CONTAINING PROTEIN-RELATED"/>
    <property type="match status" value="1"/>
</dbReference>
<sequence length="246" mass="28630">MFEDVYSSVIEVGEGHTSKRYYIHKDFLCSKIPFFDKMFNGGFAEASSGKAHLPEDDPDMFDVLCRWIYTDEFRMWDEEREDDVDFKTSQTILMYLFLDKLCIRELGDEMISVLMYSWIKSEHFPGLEHLTAALSQLPEHCNFRKCFLYSYHFLLNGLVLSERTIEQWPTAAMGKILSDDPALTLEYVEFLRTQPRGAIAQDPREMPFCTFHAHGEGVECPFRSGERARDTTAMKDTAKTTLLHQR</sequence>
<dbReference type="InterPro" id="IPR011333">
    <property type="entry name" value="SKP1/BTB/POZ_sf"/>
</dbReference>
<keyword evidence="3" id="KW-1185">Reference proteome</keyword>
<dbReference type="InterPro" id="IPR000210">
    <property type="entry name" value="BTB/POZ_dom"/>
</dbReference>
<dbReference type="OMA" id="WIPRISM"/>
<proteinExistence type="predicted"/>
<dbReference type="CDD" id="cd18186">
    <property type="entry name" value="BTB_POZ_ZBTB_KLHL-like"/>
    <property type="match status" value="1"/>
</dbReference>
<dbReference type="eggNOG" id="ENOG502SBPX">
    <property type="taxonomic scope" value="Eukaryota"/>
</dbReference>
<dbReference type="KEGG" id="mbe:MBM_09301"/>
<evidence type="ECO:0000313" key="3">
    <source>
        <dbReference type="Proteomes" id="UP000006753"/>
    </source>
</evidence>
<dbReference type="GeneID" id="18765236"/>
<evidence type="ECO:0000259" key="1">
    <source>
        <dbReference type="PROSITE" id="PS50097"/>
    </source>
</evidence>
<name>K1W6E6_MARBU</name>
<feature type="domain" description="BTB" evidence="1">
    <location>
        <begin position="6"/>
        <end position="77"/>
    </location>
</feature>